<dbReference type="RefSeq" id="WP_126029319.1">
    <property type="nucleotide sequence ID" value="NZ_QXGJ01000001.1"/>
</dbReference>
<evidence type="ECO:0000313" key="2">
    <source>
        <dbReference type="EMBL" id="RSX52674.1"/>
    </source>
</evidence>
<evidence type="ECO:0000256" key="1">
    <source>
        <dbReference type="SAM" id="MobiDB-lite"/>
    </source>
</evidence>
<comment type="caution">
    <text evidence="2">The sequence shown here is derived from an EMBL/GenBank/DDBJ whole genome shotgun (WGS) entry which is preliminary data.</text>
</comment>
<dbReference type="Proteomes" id="UP000288607">
    <property type="component" value="Unassembled WGS sequence"/>
</dbReference>
<feature type="region of interest" description="Disordered" evidence="1">
    <location>
        <begin position="100"/>
        <end position="182"/>
    </location>
</feature>
<accession>A0A430FIF2</accession>
<feature type="compositionally biased region" description="Low complexity" evidence="1">
    <location>
        <begin position="130"/>
        <end position="141"/>
    </location>
</feature>
<name>A0A430FIF2_9BIFI</name>
<feature type="compositionally biased region" description="Basic residues" evidence="1">
    <location>
        <begin position="103"/>
        <end position="117"/>
    </location>
</feature>
<organism evidence="2 3">
    <name type="scientific">Bifidobacterium callimiconis</name>
    <dbReference type="NCBI Taxonomy" id="2306973"/>
    <lineage>
        <taxon>Bacteria</taxon>
        <taxon>Bacillati</taxon>
        <taxon>Actinomycetota</taxon>
        <taxon>Actinomycetes</taxon>
        <taxon>Bifidobacteriales</taxon>
        <taxon>Bifidobacteriaceae</taxon>
        <taxon>Bifidobacterium</taxon>
    </lineage>
</organism>
<evidence type="ECO:0000313" key="3">
    <source>
        <dbReference type="Proteomes" id="UP000288607"/>
    </source>
</evidence>
<dbReference type="EMBL" id="QXGJ01000001">
    <property type="protein sequence ID" value="RSX52674.1"/>
    <property type="molecule type" value="Genomic_DNA"/>
</dbReference>
<protein>
    <submittedName>
        <fullName evidence="2">Uncharacterized protein</fullName>
    </submittedName>
</protein>
<reference evidence="2 3" key="1">
    <citation type="submission" date="2018-09" db="EMBL/GenBank/DDBJ databases">
        <title>Characterization of the phylogenetic diversity of five novel species belonging to the genus Bifidobacterium.</title>
        <authorList>
            <person name="Lugli G.A."/>
            <person name="Duranti S."/>
            <person name="Milani C."/>
        </authorList>
    </citation>
    <scope>NUCLEOTIDE SEQUENCE [LARGE SCALE GENOMIC DNA]</scope>
    <source>
        <strain evidence="2 3">2028B</strain>
    </source>
</reference>
<dbReference type="OrthoDB" id="3383452at2"/>
<sequence>MTWFMVDDGIYDAVACEELPLAALGLWVKLGSYVGRQKRDAAYDGTFTKTRIRQFGGTPKLTTALIEAGFLTEADEPGRYRLIESANLCKFAGGAELSQKRAAAGRKGGRKSGQARRSKTEADTTHDNEANASSNNEAIASGKIEAKGYLSEPIPITTPNPSGTKTEPDPSEPDPSGPDPAAIDAALNAIEAVWPKPGGSHGKTRDAFLQALAGDGTGPVNPGLIVQAAETYARQTRHGDTPIRYVPHLANWLAKGTWRQTAPRSRGYEWGGISRAWIHEHIETQLPDGAFTTSLEQTFWASVKGGETPDQAANKIIDIATKGTA</sequence>
<keyword evidence="3" id="KW-1185">Reference proteome</keyword>
<dbReference type="AlphaFoldDB" id="A0A430FIF2"/>
<proteinExistence type="predicted"/>
<feature type="compositionally biased region" description="Basic and acidic residues" evidence="1">
    <location>
        <begin position="118"/>
        <end position="129"/>
    </location>
</feature>
<gene>
    <name evidence="2" type="ORF">D2E23_0402</name>
</gene>